<protein>
    <recommendedName>
        <fullName evidence="3">Histone-lysine N-methyltransferase SETMAR</fullName>
    </recommendedName>
</protein>
<sequence length="206" mass="22886">MMQRFAGGDSNTVHDIVTADESVEIRAHPPYSANLAPCDFYLFPKIKEELRVKWFTGAEEAVAAHEKAVEMTPEVRVGNVFLSVGEGERASGRRDNEPAFIISPDVPTLPTSHLWSRHAHVVCMSSVYFYVGNCNRSGLCCPPGGAARAMRSPRTYLACVITKQNGKKLASKQKRHQGHSLRAILEKRPVLRHNTVHKLSKVLGKR</sequence>
<dbReference type="InterPro" id="IPR036397">
    <property type="entry name" value="RNaseH_sf"/>
</dbReference>
<evidence type="ECO:0008006" key="3">
    <source>
        <dbReference type="Google" id="ProtNLM"/>
    </source>
</evidence>
<dbReference type="AlphaFoldDB" id="A0A4C1TW01"/>
<dbReference type="OrthoDB" id="10261439at2759"/>
<dbReference type="GO" id="GO:0003676">
    <property type="term" value="F:nucleic acid binding"/>
    <property type="evidence" value="ECO:0007669"/>
    <property type="project" value="InterPro"/>
</dbReference>
<organism evidence="1 2">
    <name type="scientific">Eumeta variegata</name>
    <name type="common">Bagworm moth</name>
    <name type="synonym">Eumeta japonica</name>
    <dbReference type="NCBI Taxonomy" id="151549"/>
    <lineage>
        <taxon>Eukaryota</taxon>
        <taxon>Metazoa</taxon>
        <taxon>Ecdysozoa</taxon>
        <taxon>Arthropoda</taxon>
        <taxon>Hexapoda</taxon>
        <taxon>Insecta</taxon>
        <taxon>Pterygota</taxon>
        <taxon>Neoptera</taxon>
        <taxon>Endopterygota</taxon>
        <taxon>Lepidoptera</taxon>
        <taxon>Glossata</taxon>
        <taxon>Ditrysia</taxon>
        <taxon>Tineoidea</taxon>
        <taxon>Psychidae</taxon>
        <taxon>Oiketicinae</taxon>
        <taxon>Eumeta</taxon>
    </lineage>
</organism>
<reference evidence="1 2" key="1">
    <citation type="journal article" date="2019" name="Commun. Biol.">
        <title>The bagworm genome reveals a unique fibroin gene that provides high tensile strength.</title>
        <authorList>
            <person name="Kono N."/>
            <person name="Nakamura H."/>
            <person name="Ohtoshi R."/>
            <person name="Tomita M."/>
            <person name="Numata K."/>
            <person name="Arakawa K."/>
        </authorList>
    </citation>
    <scope>NUCLEOTIDE SEQUENCE [LARGE SCALE GENOMIC DNA]</scope>
</reference>
<proteinExistence type="predicted"/>
<gene>
    <name evidence="1" type="ORF">EVAR_17011_1</name>
</gene>
<comment type="caution">
    <text evidence="1">The sequence shown here is derived from an EMBL/GenBank/DDBJ whole genome shotgun (WGS) entry which is preliminary data.</text>
</comment>
<dbReference type="Proteomes" id="UP000299102">
    <property type="component" value="Unassembled WGS sequence"/>
</dbReference>
<accession>A0A4C1TW01</accession>
<name>A0A4C1TW01_EUMVA</name>
<evidence type="ECO:0000313" key="1">
    <source>
        <dbReference type="EMBL" id="GBP18064.1"/>
    </source>
</evidence>
<evidence type="ECO:0000313" key="2">
    <source>
        <dbReference type="Proteomes" id="UP000299102"/>
    </source>
</evidence>
<dbReference type="Gene3D" id="3.30.420.10">
    <property type="entry name" value="Ribonuclease H-like superfamily/Ribonuclease H"/>
    <property type="match status" value="1"/>
</dbReference>
<keyword evidence="2" id="KW-1185">Reference proteome</keyword>
<dbReference type="EMBL" id="BGZK01000092">
    <property type="protein sequence ID" value="GBP18064.1"/>
    <property type="molecule type" value="Genomic_DNA"/>
</dbReference>